<dbReference type="RefSeq" id="WP_143549196.1">
    <property type="nucleotide sequence ID" value="NZ_NIZW01000007.1"/>
</dbReference>
<protein>
    <recommendedName>
        <fullName evidence="6">GYF domain-containing protein</fullName>
    </recommendedName>
</protein>
<comment type="caution">
    <text evidence="4">The sequence shown here is derived from an EMBL/GenBank/DDBJ whole genome shotgun (WGS) entry which is preliminary data.</text>
</comment>
<dbReference type="AlphaFoldDB" id="A0A2G1W8Z9"/>
<keyword evidence="5" id="KW-1185">Reference proteome</keyword>
<dbReference type="Pfam" id="PF14237">
    <property type="entry name" value="GYF_2"/>
    <property type="match status" value="1"/>
</dbReference>
<dbReference type="EMBL" id="NIZW01000007">
    <property type="protein sequence ID" value="PHQ35507.1"/>
    <property type="molecule type" value="Genomic_DNA"/>
</dbReference>
<accession>A0A2G1W8Z9</accession>
<dbReference type="OrthoDB" id="254120at2"/>
<evidence type="ECO:0000313" key="4">
    <source>
        <dbReference type="EMBL" id="PHQ35507.1"/>
    </source>
</evidence>
<dbReference type="Proteomes" id="UP000225740">
    <property type="component" value="Unassembled WGS sequence"/>
</dbReference>
<feature type="domain" description="GYF" evidence="2">
    <location>
        <begin position="6"/>
        <end position="54"/>
    </location>
</feature>
<evidence type="ECO:0000259" key="1">
    <source>
        <dbReference type="Pfam" id="PF09851"/>
    </source>
</evidence>
<dbReference type="GeneID" id="90608689"/>
<gene>
    <name evidence="4" type="ORF">CEE69_10995</name>
</gene>
<sequence length="300" mass="32589">MIQDFYVQHEGKVVGPATAKQLKVLASQGKIHGETLIRAGESGNWVPASRIKGLFAAIAKIDPGPATSIATSSAAAAPSVFNQAQSPSELAKVQNVPIVQSTDSRLSKFISDGQPPKVVGKLLGRVHDICVESEIPEYIAVQHLPSVMSPDAIVLTNRRVIIFRAKSLGRMEMLDVPWLHLGNIHIKEGIVGATLSVTGINGHVETLDHLPKAQARSVYRVGQQREEEVREQRRQRMMEEQRNAASNVTVNTNVSAAVPEAQPPHMDLTARLSQLKSMLDAGLIDQSEFDTKKAEILAIL</sequence>
<dbReference type="Pfam" id="PF14470">
    <property type="entry name" value="bPH_3"/>
    <property type="match status" value="1"/>
</dbReference>
<evidence type="ECO:0000259" key="2">
    <source>
        <dbReference type="Pfam" id="PF14237"/>
    </source>
</evidence>
<evidence type="ECO:0000313" key="5">
    <source>
        <dbReference type="Proteomes" id="UP000225740"/>
    </source>
</evidence>
<dbReference type="InterPro" id="IPR039519">
    <property type="entry name" value="YokE-like_PH"/>
</dbReference>
<proteinExistence type="predicted"/>
<feature type="domain" description="SHOCT" evidence="1">
    <location>
        <begin position="271"/>
        <end position="297"/>
    </location>
</feature>
<reference evidence="4 5" key="1">
    <citation type="submission" date="2017-06" db="EMBL/GenBank/DDBJ databases">
        <title>Description of Rhodopirellula bahusiensis sp. nov.</title>
        <authorList>
            <person name="Kizina J."/>
            <person name="Harder J."/>
        </authorList>
    </citation>
    <scope>NUCLEOTIDE SEQUENCE [LARGE SCALE GENOMIC DNA]</scope>
    <source>
        <strain evidence="4 5">SWK21</strain>
    </source>
</reference>
<evidence type="ECO:0008006" key="6">
    <source>
        <dbReference type="Google" id="ProtNLM"/>
    </source>
</evidence>
<dbReference type="InterPro" id="IPR025640">
    <property type="entry name" value="GYF_2"/>
</dbReference>
<organism evidence="4 5">
    <name type="scientific">Rhodopirellula bahusiensis</name>
    <dbReference type="NCBI Taxonomy" id="2014065"/>
    <lineage>
        <taxon>Bacteria</taxon>
        <taxon>Pseudomonadati</taxon>
        <taxon>Planctomycetota</taxon>
        <taxon>Planctomycetia</taxon>
        <taxon>Pirellulales</taxon>
        <taxon>Pirellulaceae</taxon>
        <taxon>Rhodopirellula</taxon>
    </lineage>
</organism>
<feature type="domain" description="YokE-like PH" evidence="3">
    <location>
        <begin position="133"/>
        <end position="220"/>
    </location>
</feature>
<evidence type="ECO:0000259" key="3">
    <source>
        <dbReference type="Pfam" id="PF14470"/>
    </source>
</evidence>
<name>A0A2G1W8Z9_9BACT</name>
<dbReference type="InterPro" id="IPR018649">
    <property type="entry name" value="SHOCT"/>
</dbReference>
<dbReference type="Pfam" id="PF09851">
    <property type="entry name" value="SHOCT"/>
    <property type="match status" value="1"/>
</dbReference>